<reference evidence="1" key="1">
    <citation type="submission" date="2021-09" db="EMBL/GenBank/DDBJ databases">
        <title>The genome of Mauremys mutica provides insights into the evolution of semi-aquatic lifestyle.</title>
        <authorList>
            <person name="Gong S."/>
            <person name="Gao Y."/>
        </authorList>
    </citation>
    <scope>NUCLEOTIDE SEQUENCE</scope>
    <source>
        <strain evidence="1">MM-2020</strain>
        <tissue evidence="1">Muscle</tissue>
    </source>
</reference>
<organism evidence="1 2">
    <name type="scientific">Mauremys mutica</name>
    <name type="common">yellowpond turtle</name>
    <dbReference type="NCBI Taxonomy" id="74926"/>
    <lineage>
        <taxon>Eukaryota</taxon>
        <taxon>Metazoa</taxon>
        <taxon>Chordata</taxon>
        <taxon>Craniata</taxon>
        <taxon>Vertebrata</taxon>
        <taxon>Euteleostomi</taxon>
        <taxon>Archelosauria</taxon>
        <taxon>Testudinata</taxon>
        <taxon>Testudines</taxon>
        <taxon>Cryptodira</taxon>
        <taxon>Durocryptodira</taxon>
        <taxon>Testudinoidea</taxon>
        <taxon>Geoemydidae</taxon>
        <taxon>Geoemydinae</taxon>
        <taxon>Mauremys</taxon>
    </lineage>
</organism>
<keyword evidence="2" id="KW-1185">Reference proteome</keyword>
<accession>A0A9D3WRD7</accession>
<protein>
    <submittedName>
        <fullName evidence="1">Uncharacterized protein</fullName>
    </submittedName>
</protein>
<evidence type="ECO:0000313" key="1">
    <source>
        <dbReference type="EMBL" id="KAH1166702.1"/>
    </source>
</evidence>
<dbReference type="Proteomes" id="UP000827986">
    <property type="component" value="Unassembled WGS sequence"/>
</dbReference>
<dbReference type="EMBL" id="JAHDVG010000487">
    <property type="protein sequence ID" value="KAH1166702.1"/>
    <property type="molecule type" value="Genomic_DNA"/>
</dbReference>
<evidence type="ECO:0000313" key="2">
    <source>
        <dbReference type="Proteomes" id="UP000827986"/>
    </source>
</evidence>
<comment type="caution">
    <text evidence="1">The sequence shown here is derived from an EMBL/GenBank/DDBJ whole genome shotgun (WGS) entry which is preliminary data.</text>
</comment>
<sequence>MKASEEEGELSTELKKIQRQWTRVYANDTTCIHLVMSETPLCCESNLGMTSPKEAHVTYQKMAFDNQLGIMKVYECTREVHQDLERKLPGDDIVVNIHPKVPKPFKTWNVWNPLTNNGVECSNCDHQEVKTKTGSKLKKQGRGVKETEP</sequence>
<feature type="non-terminal residue" evidence="1">
    <location>
        <position position="1"/>
    </location>
</feature>
<name>A0A9D3WRD7_9SAUR</name>
<gene>
    <name evidence="1" type="ORF">KIL84_015874</name>
</gene>
<proteinExistence type="predicted"/>
<dbReference type="AlphaFoldDB" id="A0A9D3WRD7"/>